<dbReference type="Proteomes" id="UP000199079">
    <property type="component" value="Unassembled WGS sequence"/>
</dbReference>
<protein>
    <submittedName>
        <fullName evidence="2">Uncharacterized protein</fullName>
    </submittedName>
</protein>
<keyword evidence="3" id="KW-1185">Reference proteome</keyword>
<organism evidence="2 3">
    <name type="scientific">Halopenitus persicus</name>
    <dbReference type="NCBI Taxonomy" id="1048396"/>
    <lineage>
        <taxon>Archaea</taxon>
        <taxon>Methanobacteriati</taxon>
        <taxon>Methanobacteriota</taxon>
        <taxon>Stenosarchaea group</taxon>
        <taxon>Halobacteria</taxon>
        <taxon>Halobacteriales</taxon>
        <taxon>Haloferacaceae</taxon>
        <taxon>Halopenitus</taxon>
    </lineage>
</organism>
<reference evidence="3" key="1">
    <citation type="submission" date="2016-10" db="EMBL/GenBank/DDBJ databases">
        <authorList>
            <person name="Varghese N."/>
            <person name="Submissions S."/>
        </authorList>
    </citation>
    <scope>NUCLEOTIDE SEQUENCE [LARGE SCALE GENOMIC DNA]</scope>
    <source>
        <strain evidence="3">DC30,IBRC 10041,KCTC 4046</strain>
    </source>
</reference>
<keyword evidence="1" id="KW-0472">Membrane</keyword>
<name>A0A1H3LKH3_9EURY</name>
<keyword evidence="1" id="KW-0812">Transmembrane</keyword>
<dbReference type="EMBL" id="FNPC01000007">
    <property type="protein sequence ID" value="SDY64901.1"/>
    <property type="molecule type" value="Genomic_DNA"/>
</dbReference>
<feature type="transmembrane region" description="Helical" evidence="1">
    <location>
        <begin position="52"/>
        <end position="75"/>
    </location>
</feature>
<keyword evidence="1" id="KW-1133">Transmembrane helix</keyword>
<sequence>MAIQQSITLRLVGKIGDGIEHGSCPLSKSNRSCSDSDLVVVSYDCGEAFPKIIIIIIWTTLFFKLAAVAMFGIGLRPAERDDCSCPAELCVEWRRGNPLGDVNVTSGFLTERCVEYCYKKPAKSGGVIHRPEFCTSTGLCIVFSFARDGHVDANGVECGGSKLPWIVGIDSQPWDVRLSKDRASGKNPPMEDAESVEHAITGLCVEPSVYVRDFDRSCGVRFRAVESRPDAISREVERAARG</sequence>
<evidence type="ECO:0000313" key="2">
    <source>
        <dbReference type="EMBL" id="SDY64901.1"/>
    </source>
</evidence>
<accession>A0A1H3LKH3</accession>
<proteinExistence type="predicted"/>
<dbReference type="RefSeq" id="WP_092733749.1">
    <property type="nucleotide sequence ID" value="NZ_FNPC01000007.1"/>
</dbReference>
<gene>
    <name evidence="2" type="ORF">SAMN05216564_107124</name>
</gene>
<dbReference type="AlphaFoldDB" id="A0A1H3LKH3"/>
<evidence type="ECO:0000256" key="1">
    <source>
        <dbReference type="SAM" id="Phobius"/>
    </source>
</evidence>
<evidence type="ECO:0000313" key="3">
    <source>
        <dbReference type="Proteomes" id="UP000199079"/>
    </source>
</evidence>